<dbReference type="AlphaFoldDB" id="A0A4S1X1H0"/>
<reference evidence="1 2" key="1">
    <citation type="submission" date="2019-04" db="EMBL/GenBank/DDBJ databases">
        <title>Sphingomonas psychrotolerans sp. nov., isolated from soil in the Tianshan Mountains, Xinjiang, China.</title>
        <authorList>
            <person name="Luo Y."/>
            <person name="Sheng H."/>
        </authorList>
    </citation>
    <scope>NUCLEOTIDE SEQUENCE [LARGE SCALE GENOMIC DNA]</scope>
    <source>
        <strain evidence="1 2">ZFGT-11</strain>
    </source>
</reference>
<evidence type="ECO:0000313" key="1">
    <source>
        <dbReference type="EMBL" id="TGX49175.1"/>
    </source>
</evidence>
<proteinExistence type="predicted"/>
<dbReference type="OrthoDB" id="7626403at2"/>
<sequence length="276" mass="30030">MNYAQARKRRRIVAATTTKDALTSTPLDYPFEIWPSCFALRDGQAERLPVTSLPLANLGDFRSIVAKLEASGLDSHHGAFDIPNPIGLFSCGSNASPLRMAEKLRSSSSSVALGIRVSTPCYVPCYGATLSYYGSVPATFAARSGSAFPFLIITDAANLDAMVESETRTGNYDLHRSTVSNAAIGCDMPVYAFLCRFGPLLLDGEIRRLSEFQADPDLGVSQRTLIGDLLGRLGYDLTPDRFAEQVRDKALWAELRGRIIDSFASCPDLEGFERLG</sequence>
<comment type="caution">
    <text evidence="1">The sequence shown here is derived from an EMBL/GenBank/DDBJ whole genome shotgun (WGS) entry which is preliminary data.</text>
</comment>
<accession>A0A4S1X1H0</accession>
<organism evidence="1 2">
    <name type="scientific">Sphingomonas gei</name>
    <dbReference type="NCBI Taxonomy" id="1395960"/>
    <lineage>
        <taxon>Bacteria</taxon>
        <taxon>Pseudomonadati</taxon>
        <taxon>Pseudomonadota</taxon>
        <taxon>Alphaproteobacteria</taxon>
        <taxon>Sphingomonadales</taxon>
        <taxon>Sphingomonadaceae</taxon>
        <taxon>Sphingomonas</taxon>
    </lineage>
</organism>
<evidence type="ECO:0000313" key="2">
    <source>
        <dbReference type="Proteomes" id="UP000306147"/>
    </source>
</evidence>
<protein>
    <submittedName>
        <fullName evidence="1">Uncharacterized protein</fullName>
    </submittedName>
</protein>
<dbReference type="Proteomes" id="UP000306147">
    <property type="component" value="Unassembled WGS sequence"/>
</dbReference>
<name>A0A4S1X1H0_9SPHN</name>
<keyword evidence="2" id="KW-1185">Reference proteome</keyword>
<dbReference type="RefSeq" id="WP_135965669.1">
    <property type="nucleotide sequence ID" value="NZ_SRXT01000009.1"/>
</dbReference>
<dbReference type="EMBL" id="SRXT01000009">
    <property type="protein sequence ID" value="TGX49175.1"/>
    <property type="molecule type" value="Genomic_DNA"/>
</dbReference>
<gene>
    <name evidence="1" type="ORF">E5A73_20280</name>
</gene>